<sequence length="79" mass="8613">MTQTVSAILETLLQLPTEDRGELAARLLESLDAGNDEGAESEWAAEIQTRVEDLRSGKVKTVPWSTAREQILDDTDGGN</sequence>
<reference evidence="1 2" key="1">
    <citation type="submission" date="2019-05" db="EMBL/GenBank/DDBJ databases">
        <authorList>
            <consortium name="Science for Life Laboratories"/>
        </authorList>
    </citation>
    <scope>NUCLEOTIDE SEQUENCE [LARGE SCALE GENOMIC DNA]</scope>
    <source>
        <strain evidence="1">Soil9</strain>
    </source>
</reference>
<name>A0A6P2D3Z0_9BACT</name>
<accession>A0A6P2D3Z0</accession>
<dbReference type="KEGG" id="gms:SOIL9_21170"/>
<keyword evidence="2" id="KW-1185">Reference proteome</keyword>
<organism evidence="1 2">
    <name type="scientific">Gemmata massiliana</name>
    <dbReference type="NCBI Taxonomy" id="1210884"/>
    <lineage>
        <taxon>Bacteria</taxon>
        <taxon>Pseudomonadati</taxon>
        <taxon>Planctomycetota</taxon>
        <taxon>Planctomycetia</taxon>
        <taxon>Gemmatales</taxon>
        <taxon>Gemmataceae</taxon>
        <taxon>Gemmata</taxon>
    </lineage>
</organism>
<protein>
    <recommendedName>
        <fullName evidence="3">Addiction module component, family protein</fullName>
    </recommendedName>
</protein>
<dbReference type="InterPro" id="IPR013406">
    <property type="entry name" value="CHP02574_addiction_mod"/>
</dbReference>
<dbReference type="NCBIfam" id="TIGR02574">
    <property type="entry name" value="stabl_TIGR02574"/>
    <property type="match status" value="1"/>
</dbReference>
<dbReference type="EMBL" id="LR593886">
    <property type="protein sequence ID" value="VTR95597.1"/>
    <property type="molecule type" value="Genomic_DNA"/>
</dbReference>
<evidence type="ECO:0008006" key="3">
    <source>
        <dbReference type="Google" id="ProtNLM"/>
    </source>
</evidence>
<gene>
    <name evidence="1" type="ORF">SOIL9_21170</name>
</gene>
<dbReference type="Proteomes" id="UP000464178">
    <property type="component" value="Chromosome"/>
</dbReference>
<dbReference type="Pfam" id="PF09720">
    <property type="entry name" value="Unstab_antitox"/>
    <property type="match status" value="1"/>
</dbReference>
<evidence type="ECO:0000313" key="1">
    <source>
        <dbReference type="EMBL" id="VTR95597.1"/>
    </source>
</evidence>
<evidence type="ECO:0000313" key="2">
    <source>
        <dbReference type="Proteomes" id="UP000464178"/>
    </source>
</evidence>
<dbReference type="AlphaFoldDB" id="A0A6P2D3Z0"/>
<dbReference type="RefSeq" id="WP_162669995.1">
    <property type="nucleotide sequence ID" value="NZ_LR593886.1"/>
</dbReference>
<proteinExistence type="predicted"/>